<gene>
    <name evidence="2" type="ORF">T4E_10203</name>
</gene>
<reference evidence="2 3" key="1">
    <citation type="submission" date="2015-01" db="EMBL/GenBank/DDBJ databases">
        <title>Evolution of Trichinella species and genotypes.</title>
        <authorList>
            <person name="Korhonen P.K."/>
            <person name="Edoardo P."/>
            <person name="Giuseppe L.R."/>
            <person name="Gasser R.B."/>
        </authorList>
    </citation>
    <scope>NUCLEOTIDE SEQUENCE [LARGE SCALE GENOMIC DNA]</scope>
    <source>
        <strain evidence="2">ISS141</strain>
    </source>
</reference>
<proteinExistence type="predicted"/>
<accession>A0A0V0Y713</accession>
<organism evidence="2 3">
    <name type="scientific">Trichinella pseudospiralis</name>
    <name type="common">Parasitic roundworm</name>
    <dbReference type="NCBI Taxonomy" id="6337"/>
    <lineage>
        <taxon>Eukaryota</taxon>
        <taxon>Metazoa</taxon>
        <taxon>Ecdysozoa</taxon>
        <taxon>Nematoda</taxon>
        <taxon>Enoplea</taxon>
        <taxon>Dorylaimia</taxon>
        <taxon>Trichinellida</taxon>
        <taxon>Trichinellidae</taxon>
        <taxon>Trichinella</taxon>
    </lineage>
</organism>
<comment type="caution">
    <text evidence="2">The sequence shown here is derived from an EMBL/GenBank/DDBJ whole genome shotgun (WGS) entry which is preliminary data.</text>
</comment>
<evidence type="ECO:0000256" key="1">
    <source>
        <dbReference type="SAM" id="MobiDB-lite"/>
    </source>
</evidence>
<dbReference type="AlphaFoldDB" id="A0A0V0Y713"/>
<evidence type="ECO:0000313" key="3">
    <source>
        <dbReference type="Proteomes" id="UP000054815"/>
    </source>
</evidence>
<evidence type="ECO:0000313" key="2">
    <source>
        <dbReference type="EMBL" id="KRX95946.1"/>
    </source>
</evidence>
<dbReference type="Proteomes" id="UP000054815">
    <property type="component" value="Unassembled WGS sequence"/>
</dbReference>
<feature type="compositionally biased region" description="Acidic residues" evidence="1">
    <location>
        <begin position="35"/>
        <end position="68"/>
    </location>
</feature>
<dbReference type="EMBL" id="JYDU01000049">
    <property type="protein sequence ID" value="KRX95946.1"/>
    <property type="molecule type" value="Genomic_DNA"/>
</dbReference>
<sequence length="127" mass="14669">MSTLKVMTLSCTTQKIVKAKHVIVNAHQRIVQSATEEEEEEEEAEAEEELDEEEEEEEEEDDDDDDDEVALMLYGGFKLRAAEPLILHACMENESHKFHNLPIQYCLCVNFSRKMKVLVICFDTMKS</sequence>
<protein>
    <submittedName>
        <fullName evidence="2">Uncharacterized protein</fullName>
    </submittedName>
</protein>
<name>A0A0V0Y713_TRIPS</name>
<feature type="region of interest" description="Disordered" evidence="1">
    <location>
        <begin position="30"/>
        <end position="68"/>
    </location>
</feature>